<keyword evidence="4" id="KW-0862">Zinc</keyword>
<proteinExistence type="inferred from homology"/>
<reference evidence="7" key="1">
    <citation type="submission" date="2023-09" db="EMBL/GenBank/DDBJ databases">
        <title>Paucibacter sp. APW11 Genome sequencing and assembly.</title>
        <authorList>
            <person name="Kim I."/>
        </authorList>
    </citation>
    <scope>NUCLEOTIDE SEQUENCE</scope>
    <source>
        <strain evidence="7">APW11</strain>
    </source>
</reference>
<feature type="domain" description="Metallo-beta-lactamase" evidence="6">
    <location>
        <begin position="97"/>
        <end position="295"/>
    </location>
</feature>
<protein>
    <submittedName>
        <fullName evidence="7">MBL fold metallo-hydrolase</fullName>
    </submittedName>
</protein>
<keyword evidence="5" id="KW-0732">Signal</keyword>
<evidence type="ECO:0000256" key="4">
    <source>
        <dbReference type="ARBA" id="ARBA00022833"/>
    </source>
</evidence>
<dbReference type="EMBL" id="JAVXZY010000014">
    <property type="protein sequence ID" value="MDT9002241.1"/>
    <property type="molecule type" value="Genomic_DNA"/>
</dbReference>
<evidence type="ECO:0000313" key="7">
    <source>
        <dbReference type="EMBL" id="MDT9002241.1"/>
    </source>
</evidence>
<evidence type="ECO:0000256" key="2">
    <source>
        <dbReference type="ARBA" id="ARBA00022723"/>
    </source>
</evidence>
<evidence type="ECO:0000256" key="5">
    <source>
        <dbReference type="SAM" id="SignalP"/>
    </source>
</evidence>
<dbReference type="InterPro" id="IPR051013">
    <property type="entry name" value="MBL_superfamily_lactonases"/>
</dbReference>
<dbReference type="SMART" id="SM00849">
    <property type="entry name" value="Lactamase_B"/>
    <property type="match status" value="1"/>
</dbReference>
<evidence type="ECO:0000259" key="6">
    <source>
        <dbReference type="SMART" id="SM00849"/>
    </source>
</evidence>
<dbReference type="Pfam" id="PF00753">
    <property type="entry name" value="Lactamase_B"/>
    <property type="match status" value="1"/>
</dbReference>
<dbReference type="Proteomes" id="UP001246372">
    <property type="component" value="Unassembled WGS sequence"/>
</dbReference>
<dbReference type="Gene3D" id="3.60.15.10">
    <property type="entry name" value="Ribonuclease Z/Hydroxyacylglutathione hydrolase-like"/>
    <property type="match status" value="1"/>
</dbReference>
<comment type="caution">
    <text evidence="7">The sequence shown here is derived from an EMBL/GenBank/DDBJ whole genome shotgun (WGS) entry which is preliminary data.</text>
</comment>
<comment type="similarity">
    <text evidence="1">Belongs to the metallo-beta-lactamase superfamily.</text>
</comment>
<dbReference type="RefSeq" id="WP_315653139.1">
    <property type="nucleotide sequence ID" value="NZ_JAVXZY010000014.1"/>
</dbReference>
<accession>A0ABU3PI43</accession>
<dbReference type="PANTHER" id="PTHR42978">
    <property type="entry name" value="QUORUM-QUENCHING LACTONASE YTNP-RELATED-RELATED"/>
    <property type="match status" value="1"/>
</dbReference>
<organism evidence="7 8">
    <name type="scientific">Roseateles aquae</name>
    <dbReference type="NCBI Taxonomy" id="3077235"/>
    <lineage>
        <taxon>Bacteria</taxon>
        <taxon>Pseudomonadati</taxon>
        <taxon>Pseudomonadota</taxon>
        <taxon>Betaproteobacteria</taxon>
        <taxon>Burkholderiales</taxon>
        <taxon>Sphaerotilaceae</taxon>
        <taxon>Roseateles</taxon>
    </lineage>
</organism>
<dbReference type="InterPro" id="IPR036866">
    <property type="entry name" value="RibonucZ/Hydroxyglut_hydro"/>
</dbReference>
<dbReference type="InterPro" id="IPR001279">
    <property type="entry name" value="Metallo-B-lactamas"/>
</dbReference>
<feature type="chain" id="PRO_5045135740" evidence="5">
    <location>
        <begin position="34"/>
        <end position="333"/>
    </location>
</feature>
<evidence type="ECO:0000256" key="1">
    <source>
        <dbReference type="ARBA" id="ARBA00007749"/>
    </source>
</evidence>
<evidence type="ECO:0000313" key="8">
    <source>
        <dbReference type="Proteomes" id="UP001246372"/>
    </source>
</evidence>
<keyword evidence="8" id="KW-1185">Reference proteome</keyword>
<dbReference type="SUPFAM" id="SSF56281">
    <property type="entry name" value="Metallo-hydrolase/oxidoreductase"/>
    <property type="match status" value="1"/>
</dbReference>
<dbReference type="PANTHER" id="PTHR42978:SF6">
    <property type="entry name" value="QUORUM-QUENCHING LACTONASE YTNP-RELATED"/>
    <property type="match status" value="1"/>
</dbReference>
<name>A0ABU3PI43_9BURK</name>
<feature type="signal peptide" evidence="5">
    <location>
        <begin position="1"/>
        <end position="33"/>
    </location>
</feature>
<sequence length="333" mass="36155">MRIFRDLCEHPRRALTMLALAAALPFASPLTHAAAPLAKTQAPGFYRLMVGELEVTALLDAVDPWPEAMDELFPALSAEQKNSLRQRTHAQPSNDFSTIAFLVNTGKKLILIDAGGGKSQPGYGQLFSNLKAAGYAPEQVDDIYITHMHPDHVFGLLDGEQRAFPNAVVHADAHELPQWQAGAAKGNKTAQAIVAKLAPYIAAKRYQPFDGDTRFSPELRAVARYGHTEGHSFYIIESRGQRLQFWGDFVVNDKVQLELPDTAPPGEKDAAQGIAMRQREYAASARSGELIAGAHFAFPGIGRLRALGSHYIWVPADYAALPASTTASTSATP</sequence>
<evidence type="ECO:0000256" key="3">
    <source>
        <dbReference type="ARBA" id="ARBA00022801"/>
    </source>
</evidence>
<gene>
    <name evidence="7" type="ORF">RQP53_23375</name>
</gene>
<keyword evidence="2" id="KW-0479">Metal-binding</keyword>
<keyword evidence="3" id="KW-0378">Hydrolase</keyword>
<dbReference type="CDD" id="cd07720">
    <property type="entry name" value="OPHC2-like_MBL-fold"/>
    <property type="match status" value="1"/>
</dbReference>